<dbReference type="GO" id="GO:0009279">
    <property type="term" value="C:cell outer membrane"/>
    <property type="evidence" value="ECO:0007669"/>
    <property type="project" value="UniProtKB-SubCell"/>
</dbReference>
<protein>
    <recommendedName>
        <fullName evidence="2">LPS-assembly protein LptD</fullName>
    </recommendedName>
</protein>
<dbReference type="AlphaFoldDB" id="A0A1N6GUK9"/>
<accession>A0A1N6GUK9</accession>
<evidence type="ECO:0000259" key="3">
    <source>
        <dbReference type="Pfam" id="PF04453"/>
    </source>
</evidence>
<name>A0A1N6GUK9_9BURK</name>
<evidence type="ECO:0000313" key="5">
    <source>
        <dbReference type="Proteomes" id="UP000185151"/>
    </source>
</evidence>
<dbReference type="Pfam" id="PF04453">
    <property type="entry name" value="LptD"/>
    <property type="match status" value="1"/>
</dbReference>
<comment type="subunit">
    <text evidence="2">Component of the lipopolysaccharide transport and assembly complex. Interacts with LptE and LptA.</text>
</comment>
<evidence type="ECO:0000313" key="4">
    <source>
        <dbReference type="EMBL" id="SIO11260.1"/>
    </source>
</evidence>
<feature type="domain" description="LptD C-terminal" evidence="3">
    <location>
        <begin position="333"/>
        <end position="705"/>
    </location>
</feature>
<sequence>MSDSRKWIYQLRVPPGMTVRLLRRYLKRASIVWSLRAPRLAAIAAAVASLTYSQAHAQLSGASAQPQSLDGPWGLRFAPQLEEHLLQAGESAVEFGLADMAYGVADTGIALKGHGEIRASVTVVKGDAVYYDEDTDVADAYGHVHVVRNGDVFVGPEAHMRIDASEGYMTTPKYRFNLTGGSGSGQRIDIVDNDRSVVHQGTYTACQCADDPAWYVKASRFDIDNATNTGVARNGVIFFQGVPIFASPWMSFPLNGDRRSGLLPPTFSVSSTNGVDIELPYYFNLAPNYDLTLTPRILSKRGEMLSENFRYLSPSYSGSLTASYLPDDAITKTNRYAISFVHNQNLGDGFAVYANYNRVSDSNVTTDLAEGSAVPLTSTTEFQQEAGLTYNNGPWSVLLRDQHWQSFTTSPTYNREPEIDVKYAKYNVGGFDFGADADATRFTIATADSTQGSRLVFDPYVSYPMVHPDWFFTPKLQWHFAAYDLSSISSTAPVGQPKTFSYNVPTLSLDSGMIFERSVRIFGTDYIQTLEPRLYYVYTPYRNQTFAPIFDTAQADFGLAEIFTANTFVGGDRVADLNRLTSGLTTRFIDPSTGDERARFTIAQEYYFTNPEVTLVPDEPETDLRGADVTVGASYKIGRGFSAEQSAQYDEEYDRIDDATAGLTWKPADHEVVNVGYRYIRDNTTIDDEPENQVIVSAQWPLTRHLSSVGRINYDMLSHRLIAGLLGVQYDAQCWSLGLAVQKYTEEDDTTGQPTSGTRVLLQLQLKGFSKVDNGLLEQFKASVPGYTPLPSSTPQDSRFSNYE</sequence>
<comment type="subcellular location">
    <subcellularLocation>
        <location evidence="2">Cell outer membrane</location>
    </subcellularLocation>
</comment>
<reference evidence="4 5" key="1">
    <citation type="submission" date="2016-11" db="EMBL/GenBank/DDBJ databases">
        <authorList>
            <person name="Jaros S."/>
            <person name="Januszkiewicz K."/>
            <person name="Wedrychowicz H."/>
        </authorList>
    </citation>
    <scope>NUCLEOTIDE SEQUENCE [LARGE SCALE GENOMIC DNA]</scope>
    <source>
        <strain evidence="4 5">GAS95</strain>
    </source>
</reference>
<gene>
    <name evidence="2" type="primary">lptD</name>
    <name evidence="4" type="ORF">SAMN05444165_0978</name>
</gene>
<evidence type="ECO:0000256" key="2">
    <source>
        <dbReference type="HAMAP-Rule" id="MF_01411"/>
    </source>
</evidence>
<dbReference type="GO" id="GO:1990351">
    <property type="term" value="C:transporter complex"/>
    <property type="evidence" value="ECO:0007669"/>
    <property type="project" value="TreeGrafter"/>
</dbReference>
<dbReference type="InterPro" id="IPR050218">
    <property type="entry name" value="LptD"/>
</dbReference>
<organism evidence="4 5">
    <name type="scientific">Paraburkholderia phenazinium</name>
    <dbReference type="NCBI Taxonomy" id="60549"/>
    <lineage>
        <taxon>Bacteria</taxon>
        <taxon>Pseudomonadati</taxon>
        <taxon>Pseudomonadota</taxon>
        <taxon>Betaproteobacteria</taxon>
        <taxon>Burkholderiales</taxon>
        <taxon>Burkholderiaceae</taxon>
        <taxon>Paraburkholderia</taxon>
    </lineage>
</organism>
<keyword evidence="2" id="KW-0998">Cell outer membrane</keyword>
<dbReference type="Proteomes" id="UP000185151">
    <property type="component" value="Unassembled WGS sequence"/>
</dbReference>
<keyword evidence="1 2" id="KW-0732">Signal</keyword>
<comment type="function">
    <text evidence="2">Together with LptE, is involved in the assembly of lipopolysaccharide (LPS) at the surface of the outer membrane.</text>
</comment>
<dbReference type="GO" id="GO:0015920">
    <property type="term" value="P:lipopolysaccharide transport"/>
    <property type="evidence" value="ECO:0007669"/>
    <property type="project" value="InterPro"/>
</dbReference>
<dbReference type="GO" id="GO:0043165">
    <property type="term" value="P:Gram-negative-bacterium-type cell outer membrane assembly"/>
    <property type="evidence" value="ECO:0007669"/>
    <property type="project" value="UniProtKB-UniRule"/>
</dbReference>
<keyword evidence="5" id="KW-1185">Reference proteome</keyword>
<dbReference type="PANTHER" id="PTHR30189:SF1">
    <property type="entry name" value="LPS-ASSEMBLY PROTEIN LPTD"/>
    <property type="match status" value="1"/>
</dbReference>
<comment type="similarity">
    <text evidence="2">Belongs to the LptD family.</text>
</comment>
<dbReference type="InterPro" id="IPR020889">
    <property type="entry name" value="LipoPS_assembly_LptD"/>
</dbReference>
<dbReference type="PANTHER" id="PTHR30189">
    <property type="entry name" value="LPS-ASSEMBLY PROTEIN"/>
    <property type="match status" value="1"/>
</dbReference>
<proteinExistence type="inferred from homology"/>
<dbReference type="HAMAP" id="MF_01411">
    <property type="entry name" value="LPS_assembly_LptD"/>
    <property type="match status" value="1"/>
</dbReference>
<evidence type="ECO:0000256" key="1">
    <source>
        <dbReference type="ARBA" id="ARBA00022729"/>
    </source>
</evidence>
<dbReference type="EMBL" id="FSRU01000001">
    <property type="protein sequence ID" value="SIO11260.1"/>
    <property type="molecule type" value="Genomic_DNA"/>
</dbReference>
<dbReference type="InterPro" id="IPR007543">
    <property type="entry name" value="LptD_C"/>
</dbReference>
<keyword evidence="2" id="KW-0472">Membrane</keyword>
<comment type="caution">
    <text evidence="2">Lacks conserved residue(s) required for the propagation of feature annotation.</text>
</comment>